<dbReference type="Proteomes" id="UP001055159">
    <property type="component" value="Chromosome"/>
</dbReference>
<dbReference type="RefSeq" id="WP_043414865.1">
    <property type="nucleotide sequence ID" value="NZ_CP092427.2"/>
</dbReference>
<gene>
    <name evidence="2" type="ORF">MJO55_09585</name>
</gene>
<feature type="transmembrane region" description="Helical" evidence="1">
    <location>
        <begin position="137"/>
        <end position="157"/>
    </location>
</feature>
<keyword evidence="1" id="KW-1133">Transmembrane helix</keyword>
<feature type="transmembrane region" description="Helical" evidence="1">
    <location>
        <begin position="111"/>
        <end position="130"/>
    </location>
</feature>
<dbReference type="EMBL" id="CP092427">
    <property type="protein sequence ID" value="ULP39475.1"/>
    <property type="molecule type" value="Genomic_DNA"/>
</dbReference>
<proteinExistence type="predicted"/>
<accession>A0ABY3UIP0</accession>
<keyword evidence="1" id="KW-0812">Transmembrane</keyword>
<evidence type="ECO:0008006" key="4">
    <source>
        <dbReference type="Google" id="ProtNLM"/>
    </source>
</evidence>
<feature type="transmembrane region" description="Helical" evidence="1">
    <location>
        <begin position="12"/>
        <end position="29"/>
    </location>
</feature>
<keyword evidence="3" id="KW-1185">Reference proteome</keyword>
<protein>
    <recommendedName>
        <fullName evidence="4">YrhK-like protein</fullName>
    </recommendedName>
</protein>
<feature type="transmembrane region" description="Helical" evidence="1">
    <location>
        <begin position="169"/>
        <end position="190"/>
    </location>
</feature>
<organism evidence="2 3">
    <name type="scientific">Mycolicibacterium rufum</name>
    <dbReference type="NCBI Taxonomy" id="318424"/>
    <lineage>
        <taxon>Bacteria</taxon>
        <taxon>Bacillati</taxon>
        <taxon>Actinomycetota</taxon>
        <taxon>Actinomycetes</taxon>
        <taxon>Mycobacteriales</taxon>
        <taxon>Mycobacteriaceae</taxon>
        <taxon>Mycolicibacterium</taxon>
    </lineage>
</organism>
<evidence type="ECO:0000313" key="2">
    <source>
        <dbReference type="EMBL" id="ULP39475.1"/>
    </source>
</evidence>
<evidence type="ECO:0000313" key="3">
    <source>
        <dbReference type="Proteomes" id="UP001055159"/>
    </source>
</evidence>
<reference evidence="2" key="1">
    <citation type="submission" date="2022-08" db="EMBL/GenBank/DDBJ databases">
        <title>Whole genome sequencing of non-tuberculosis mycobacteria type-strains.</title>
        <authorList>
            <person name="Igarashi Y."/>
            <person name="Osugi A."/>
            <person name="Mitarai S."/>
        </authorList>
    </citation>
    <scope>NUCLEOTIDE SEQUENCE</scope>
    <source>
        <strain evidence="2">JCM 16372</strain>
    </source>
</reference>
<keyword evidence="1" id="KW-0472">Membrane</keyword>
<sequence>MAGFATLTRQCWLFAVGSSFFALATAPGFPGWAGAGAADALCFAGSWFFTTAAWMQLRLADPGARVEWSSAATQFVGTLLFNLSTGTAVWAHAVTTERRYVWVPDATGSTAFLLSGVLGMVAVSAVAGLLDLRSRDWLAGAVNLLGCVAFAVSAVAAFVRKTGVTEDEWLANLGTFFGALCFLVAALLLLPRPSQPRSCTDATS</sequence>
<evidence type="ECO:0000256" key="1">
    <source>
        <dbReference type="SAM" id="Phobius"/>
    </source>
</evidence>
<name>A0ABY3UIP0_9MYCO</name>